<organism evidence="2 3">
    <name type="scientific">Cuscuta europaea</name>
    <name type="common">European dodder</name>
    <dbReference type="NCBI Taxonomy" id="41803"/>
    <lineage>
        <taxon>Eukaryota</taxon>
        <taxon>Viridiplantae</taxon>
        <taxon>Streptophyta</taxon>
        <taxon>Embryophyta</taxon>
        <taxon>Tracheophyta</taxon>
        <taxon>Spermatophyta</taxon>
        <taxon>Magnoliopsida</taxon>
        <taxon>eudicotyledons</taxon>
        <taxon>Gunneridae</taxon>
        <taxon>Pentapetalae</taxon>
        <taxon>asterids</taxon>
        <taxon>lamiids</taxon>
        <taxon>Solanales</taxon>
        <taxon>Convolvulaceae</taxon>
        <taxon>Cuscuteae</taxon>
        <taxon>Cuscuta</taxon>
        <taxon>Cuscuta subgen. Cuscuta</taxon>
    </lineage>
</organism>
<feature type="transmembrane region" description="Helical" evidence="1">
    <location>
        <begin position="71"/>
        <end position="90"/>
    </location>
</feature>
<keyword evidence="1" id="KW-0472">Membrane</keyword>
<protein>
    <submittedName>
        <fullName evidence="2">Uncharacterized protein</fullName>
    </submittedName>
</protein>
<proteinExistence type="predicted"/>
<keyword evidence="3" id="KW-1185">Reference proteome</keyword>
<name>A0A9P0YPM0_CUSEU</name>
<reference evidence="2" key="1">
    <citation type="submission" date="2022-07" db="EMBL/GenBank/DDBJ databases">
        <authorList>
            <person name="Macas J."/>
            <person name="Novak P."/>
            <person name="Neumann P."/>
        </authorList>
    </citation>
    <scope>NUCLEOTIDE SEQUENCE</scope>
</reference>
<dbReference type="PROSITE" id="PS51257">
    <property type="entry name" value="PROKAR_LIPOPROTEIN"/>
    <property type="match status" value="1"/>
</dbReference>
<gene>
    <name evidence="2" type="ORF">CEURO_LOCUS3779</name>
</gene>
<evidence type="ECO:0000313" key="3">
    <source>
        <dbReference type="Proteomes" id="UP001152484"/>
    </source>
</evidence>
<dbReference type="Proteomes" id="UP001152484">
    <property type="component" value="Unassembled WGS sequence"/>
</dbReference>
<keyword evidence="1" id="KW-0812">Transmembrane</keyword>
<comment type="caution">
    <text evidence="2">The sequence shown here is derived from an EMBL/GenBank/DDBJ whole genome shotgun (WGS) entry which is preliminary data.</text>
</comment>
<keyword evidence="1" id="KW-1133">Transmembrane helix</keyword>
<dbReference type="EMBL" id="CAMAPE010000006">
    <property type="protein sequence ID" value="CAH9070799.1"/>
    <property type="molecule type" value="Genomic_DNA"/>
</dbReference>
<evidence type="ECO:0000256" key="1">
    <source>
        <dbReference type="SAM" id="Phobius"/>
    </source>
</evidence>
<sequence>MWRFTGCFNFTFLQSCDIALEIPYSYFSFYSNSEKMDIERLYNRYFRGRSWAEEEGSGAPFPGTHEVCTCFYVFSVYIVCFFWVCLKGFWEIGKSFLFSMILKSQIIWSISVEKLKRLTGVSRVFFVFRYAFWLQNARKDFSTHLFIFGWA</sequence>
<evidence type="ECO:0000313" key="2">
    <source>
        <dbReference type="EMBL" id="CAH9070799.1"/>
    </source>
</evidence>
<accession>A0A9P0YPM0</accession>
<dbReference type="AlphaFoldDB" id="A0A9P0YPM0"/>